<reference evidence="2" key="1">
    <citation type="journal article" date="2014" name="Science">
        <title>Ancient hybridizations among the ancestral genomes of bread wheat.</title>
        <authorList>
            <consortium name="International Wheat Genome Sequencing Consortium,"/>
            <person name="Marcussen T."/>
            <person name="Sandve S.R."/>
            <person name="Heier L."/>
            <person name="Spannagl M."/>
            <person name="Pfeifer M."/>
            <person name="Jakobsen K.S."/>
            <person name="Wulff B.B."/>
            <person name="Steuernagel B."/>
            <person name="Mayer K.F."/>
            <person name="Olsen O.A."/>
        </authorList>
    </citation>
    <scope>NUCLEOTIDE SEQUENCE [LARGE SCALE GENOMIC DNA]</scope>
    <source>
        <strain evidence="2">cv. AL8/78</strain>
    </source>
</reference>
<dbReference type="Gramene" id="AET2Gv20837100.1">
    <property type="protein sequence ID" value="AET2Gv20837100.1"/>
    <property type="gene ID" value="AET2Gv20837100"/>
</dbReference>
<reference evidence="2" key="2">
    <citation type="journal article" date="2017" name="Nat. Plants">
        <title>The Aegilops tauschii genome reveals multiple impacts of transposons.</title>
        <authorList>
            <person name="Zhao G."/>
            <person name="Zou C."/>
            <person name="Li K."/>
            <person name="Wang K."/>
            <person name="Li T."/>
            <person name="Gao L."/>
            <person name="Zhang X."/>
            <person name="Wang H."/>
            <person name="Yang Z."/>
            <person name="Liu X."/>
            <person name="Jiang W."/>
            <person name="Mao L."/>
            <person name="Kong X."/>
            <person name="Jiao Y."/>
            <person name="Jia J."/>
        </authorList>
    </citation>
    <scope>NUCLEOTIDE SEQUENCE [LARGE SCALE GENOMIC DNA]</scope>
    <source>
        <strain evidence="2">cv. AL8/78</strain>
    </source>
</reference>
<reference evidence="1" key="4">
    <citation type="submission" date="2019-03" db="UniProtKB">
        <authorList>
            <consortium name="EnsemblPlants"/>
        </authorList>
    </citation>
    <scope>IDENTIFICATION</scope>
</reference>
<accession>A0A453CGL3</accession>
<proteinExistence type="predicted"/>
<reference evidence="1" key="3">
    <citation type="journal article" date="2017" name="Nature">
        <title>Genome sequence of the progenitor of the wheat D genome Aegilops tauschii.</title>
        <authorList>
            <person name="Luo M.C."/>
            <person name="Gu Y.Q."/>
            <person name="Puiu D."/>
            <person name="Wang H."/>
            <person name="Twardziok S.O."/>
            <person name="Deal K.R."/>
            <person name="Huo N."/>
            <person name="Zhu T."/>
            <person name="Wang L."/>
            <person name="Wang Y."/>
            <person name="McGuire P.E."/>
            <person name="Liu S."/>
            <person name="Long H."/>
            <person name="Ramasamy R.K."/>
            <person name="Rodriguez J.C."/>
            <person name="Van S.L."/>
            <person name="Yuan L."/>
            <person name="Wang Z."/>
            <person name="Xia Z."/>
            <person name="Xiao L."/>
            <person name="Anderson O.D."/>
            <person name="Ouyang S."/>
            <person name="Liang Y."/>
            <person name="Zimin A.V."/>
            <person name="Pertea G."/>
            <person name="Qi P."/>
            <person name="Bennetzen J.L."/>
            <person name="Dai X."/>
            <person name="Dawson M.W."/>
            <person name="Muller H.G."/>
            <person name="Kugler K."/>
            <person name="Rivarola-Duarte L."/>
            <person name="Spannagl M."/>
            <person name="Mayer K.F.X."/>
            <person name="Lu F.H."/>
            <person name="Bevan M.W."/>
            <person name="Leroy P."/>
            <person name="Li P."/>
            <person name="You F.M."/>
            <person name="Sun Q."/>
            <person name="Liu Z."/>
            <person name="Lyons E."/>
            <person name="Wicker T."/>
            <person name="Salzberg S.L."/>
            <person name="Devos K.M."/>
            <person name="Dvorak J."/>
        </authorList>
    </citation>
    <scope>NUCLEOTIDE SEQUENCE [LARGE SCALE GENOMIC DNA]</scope>
    <source>
        <strain evidence="1">cv. AL8/78</strain>
    </source>
</reference>
<dbReference type="GeneID" id="109776566"/>
<organism evidence="1 2">
    <name type="scientific">Aegilops tauschii subsp. strangulata</name>
    <name type="common">Goatgrass</name>
    <dbReference type="NCBI Taxonomy" id="200361"/>
    <lineage>
        <taxon>Eukaryota</taxon>
        <taxon>Viridiplantae</taxon>
        <taxon>Streptophyta</taxon>
        <taxon>Embryophyta</taxon>
        <taxon>Tracheophyta</taxon>
        <taxon>Spermatophyta</taxon>
        <taxon>Magnoliopsida</taxon>
        <taxon>Liliopsida</taxon>
        <taxon>Poales</taxon>
        <taxon>Poaceae</taxon>
        <taxon>BOP clade</taxon>
        <taxon>Pooideae</taxon>
        <taxon>Triticodae</taxon>
        <taxon>Triticeae</taxon>
        <taxon>Triticinae</taxon>
        <taxon>Aegilops</taxon>
    </lineage>
</organism>
<dbReference type="KEGG" id="ats:109776566"/>
<dbReference type="OMA" id="CTAVTSR"/>
<keyword evidence="2" id="KW-1185">Reference proteome</keyword>
<dbReference type="RefSeq" id="XP_020190822.2">
    <property type="nucleotide sequence ID" value="XM_020335233.4"/>
</dbReference>
<evidence type="ECO:0000313" key="2">
    <source>
        <dbReference type="Proteomes" id="UP000015105"/>
    </source>
</evidence>
<dbReference type="Proteomes" id="UP000015105">
    <property type="component" value="Chromosome 2D"/>
</dbReference>
<dbReference type="EnsemblPlants" id="AET2Gv20837100.1">
    <property type="protein sequence ID" value="AET2Gv20837100.1"/>
    <property type="gene ID" value="AET2Gv20837100"/>
</dbReference>
<sequence length="169" mass="17402">MTSPAPVTSGKWYCNITSQGDGVRPSWSIDTAASMKASCFLVVLLLAAATGSRLSLAAREGTTLGGELGALIAKAGSFLTSAGRAGADGWHSAAAAEVDASARKGHGHPAGAKKRLKKSSVNCIPADMCRRKKVLCGKRCYKTSHAGAGLDHVPSSRCVVRCKKCVPTC</sequence>
<dbReference type="OrthoDB" id="675389at2759"/>
<protein>
    <submittedName>
        <fullName evidence="1">Uncharacterized protein</fullName>
    </submittedName>
</protein>
<name>A0A453CGL3_AEGTS</name>
<dbReference type="AlphaFoldDB" id="A0A453CGL3"/>
<reference evidence="1" key="5">
    <citation type="journal article" date="2021" name="G3 (Bethesda)">
        <title>Aegilops tauschii genome assembly Aet v5.0 features greater sequence contiguity and improved annotation.</title>
        <authorList>
            <person name="Wang L."/>
            <person name="Zhu T."/>
            <person name="Rodriguez J.C."/>
            <person name="Deal K.R."/>
            <person name="Dubcovsky J."/>
            <person name="McGuire P.E."/>
            <person name="Lux T."/>
            <person name="Spannagl M."/>
            <person name="Mayer K.F.X."/>
            <person name="Baldrich P."/>
            <person name="Meyers B.C."/>
            <person name="Huo N."/>
            <person name="Gu Y.Q."/>
            <person name="Zhou H."/>
            <person name="Devos K.M."/>
            <person name="Bennetzen J.L."/>
            <person name="Unver T."/>
            <person name="Budak H."/>
            <person name="Gulick P.J."/>
            <person name="Galiba G."/>
            <person name="Kalapos B."/>
            <person name="Nelson D.R."/>
            <person name="Li P."/>
            <person name="You F.M."/>
            <person name="Luo M.C."/>
            <person name="Dvorak J."/>
        </authorList>
    </citation>
    <scope>NUCLEOTIDE SEQUENCE [LARGE SCALE GENOMIC DNA]</scope>
    <source>
        <strain evidence="1">cv. AL8/78</strain>
    </source>
</reference>
<evidence type="ECO:0000313" key="1">
    <source>
        <dbReference type="EnsemblPlants" id="AET2Gv20837100.1"/>
    </source>
</evidence>